<evidence type="ECO:0000256" key="1">
    <source>
        <dbReference type="SAM" id="SignalP"/>
    </source>
</evidence>
<organism evidence="2 3">
    <name type="scientific">Streptosporangium canum</name>
    <dbReference type="NCBI Taxonomy" id="324952"/>
    <lineage>
        <taxon>Bacteria</taxon>
        <taxon>Bacillati</taxon>
        <taxon>Actinomycetota</taxon>
        <taxon>Actinomycetes</taxon>
        <taxon>Streptosporangiales</taxon>
        <taxon>Streptosporangiaceae</taxon>
        <taxon>Streptosporangium</taxon>
    </lineage>
</organism>
<evidence type="ECO:0000313" key="2">
    <source>
        <dbReference type="EMBL" id="SFI84386.1"/>
    </source>
</evidence>
<gene>
    <name evidence="2" type="ORF">SAMN05216275_105157</name>
</gene>
<evidence type="ECO:0000313" key="3">
    <source>
        <dbReference type="Proteomes" id="UP000199111"/>
    </source>
</evidence>
<dbReference type="AlphaFoldDB" id="A0A1I3LIT5"/>
<keyword evidence="1" id="KW-0732">Signal</keyword>
<dbReference type="EMBL" id="FOQY01000005">
    <property type="protein sequence ID" value="SFI84386.1"/>
    <property type="molecule type" value="Genomic_DNA"/>
</dbReference>
<evidence type="ECO:0008006" key="4">
    <source>
        <dbReference type="Google" id="ProtNLM"/>
    </source>
</evidence>
<keyword evidence="3" id="KW-1185">Reference proteome</keyword>
<proteinExistence type="predicted"/>
<sequence>MPRSARSFPVRFGITLMATTLALAACGEREPTATEAGATLKTHILELLKEVNAQNIQITDPGGKDIPCGDDKFKRTFAAIGQDLAPERTASGLNEMMLSALKRVAEYDLVSIGKPDDVGDPMEMASKPSKTSLVLQSSIDGQYSVRGETQCLNRL</sequence>
<feature type="signal peptide" evidence="1">
    <location>
        <begin position="1"/>
        <end position="24"/>
    </location>
</feature>
<feature type="chain" id="PRO_5011750508" description="Lipoprotein" evidence="1">
    <location>
        <begin position="25"/>
        <end position="155"/>
    </location>
</feature>
<protein>
    <recommendedName>
        <fullName evidence="4">Lipoprotein</fullName>
    </recommendedName>
</protein>
<name>A0A1I3LIT5_9ACTN</name>
<accession>A0A1I3LIT5</accession>
<dbReference type="GeneID" id="96297687"/>
<reference evidence="3" key="1">
    <citation type="submission" date="2016-10" db="EMBL/GenBank/DDBJ databases">
        <authorList>
            <person name="Varghese N."/>
            <person name="Submissions S."/>
        </authorList>
    </citation>
    <scope>NUCLEOTIDE SEQUENCE [LARGE SCALE GENOMIC DNA]</scope>
    <source>
        <strain evidence="3">CGMCC 4.2126</strain>
    </source>
</reference>
<dbReference type="PROSITE" id="PS51257">
    <property type="entry name" value="PROKAR_LIPOPROTEIN"/>
    <property type="match status" value="1"/>
</dbReference>
<dbReference type="RefSeq" id="WP_093886627.1">
    <property type="nucleotide sequence ID" value="NZ_FOQY01000005.1"/>
</dbReference>
<dbReference type="Proteomes" id="UP000199111">
    <property type="component" value="Unassembled WGS sequence"/>
</dbReference>